<comment type="caution">
    <text evidence="7">The sequence shown here is derived from an EMBL/GenBank/DDBJ whole genome shotgun (WGS) entry which is preliminary data.</text>
</comment>
<dbReference type="Proteomes" id="UP000663828">
    <property type="component" value="Unassembled WGS sequence"/>
</dbReference>
<dbReference type="AlphaFoldDB" id="A0A813NJD9"/>
<evidence type="ECO:0000256" key="1">
    <source>
        <dbReference type="ARBA" id="ARBA00004370"/>
    </source>
</evidence>
<organism evidence="7 10">
    <name type="scientific">Adineta ricciae</name>
    <name type="common">Rotifer</name>
    <dbReference type="NCBI Taxonomy" id="249248"/>
    <lineage>
        <taxon>Eukaryota</taxon>
        <taxon>Metazoa</taxon>
        <taxon>Spiralia</taxon>
        <taxon>Gnathifera</taxon>
        <taxon>Rotifera</taxon>
        <taxon>Eurotatoria</taxon>
        <taxon>Bdelloidea</taxon>
        <taxon>Adinetida</taxon>
        <taxon>Adinetidae</taxon>
        <taxon>Adineta</taxon>
    </lineage>
</organism>
<feature type="transmembrane region" description="Helical" evidence="5">
    <location>
        <begin position="65"/>
        <end position="86"/>
    </location>
</feature>
<evidence type="ECO:0000313" key="10">
    <source>
        <dbReference type="Proteomes" id="UP000663852"/>
    </source>
</evidence>
<name>A0A813NJD9_ADIRI</name>
<reference evidence="7" key="1">
    <citation type="submission" date="2021-02" db="EMBL/GenBank/DDBJ databases">
        <authorList>
            <person name="Nowell W R."/>
        </authorList>
    </citation>
    <scope>NUCLEOTIDE SEQUENCE</scope>
</reference>
<feature type="domain" description="G-protein coupled receptors family 1 profile" evidence="6">
    <location>
        <begin position="1"/>
        <end position="225"/>
    </location>
</feature>
<protein>
    <recommendedName>
        <fullName evidence="6">G-protein coupled receptors family 1 profile domain-containing protein</fullName>
    </recommendedName>
</protein>
<feature type="transmembrane region" description="Helical" evidence="5">
    <location>
        <begin position="206"/>
        <end position="228"/>
    </location>
</feature>
<proteinExistence type="predicted"/>
<evidence type="ECO:0000256" key="3">
    <source>
        <dbReference type="ARBA" id="ARBA00022989"/>
    </source>
</evidence>
<dbReference type="Gene3D" id="1.20.1070.10">
    <property type="entry name" value="Rhodopsin 7-helix transmembrane proteins"/>
    <property type="match status" value="1"/>
</dbReference>
<feature type="transmembrane region" description="Helical" evidence="5">
    <location>
        <begin position="160"/>
        <end position="186"/>
    </location>
</feature>
<dbReference type="Proteomes" id="UP000663852">
    <property type="component" value="Unassembled WGS sequence"/>
</dbReference>
<feature type="transmembrane region" description="Helical" evidence="5">
    <location>
        <begin position="24"/>
        <end position="45"/>
    </location>
</feature>
<comment type="subcellular location">
    <subcellularLocation>
        <location evidence="1">Membrane</location>
    </subcellularLocation>
</comment>
<evidence type="ECO:0000313" key="7">
    <source>
        <dbReference type="EMBL" id="CAF0740595.1"/>
    </source>
</evidence>
<evidence type="ECO:0000256" key="5">
    <source>
        <dbReference type="SAM" id="Phobius"/>
    </source>
</evidence>
<dbReference type="EMBL" id="CAJNOJ010000004">
    <property type="protein sequence ID" value="CAF0740595.1"/>
    <property type="molecule type" value="Genomic_DNA"/>
</dbReference>
<evidence type="ECO:0000259" key="6">
    <source>
        <dbReference type="PROSITE" id="PS50262"/>
    </source>
</evidence>
<gene>
    <name evidence="7" type="ORF">EDS130_LOCUS1704</name>
    <name evidence="8" type="ORF">XAT740_LOCUS25546</name>
</gene>
<keyword evidence="2 5" id="KW-0812">Transmembrane</keyword>
<dbReference type="GO" id="GO:0016020">
    <property type="term" value="C:membrane"/>
    <property type="evidence" value="ECO:0007669"/>
    <property type="project" value="UniProtKB-SubCell"/>
</dbReference>
<dbReference type="PROSITE" id="PS50262">
    <property type="entry name" value="G_PROTEIN_RECEP_F1_2"/>
    <property type="match status" value="1"/>
</dbReference>
<evidence type="ECO:0000256" key="4">
    <source>
        <dbReference type="ARBA" id="ARBA00023136"/>
    </source>
</evidence>
<feature type="transmembrane region" description="Helical" evidence="5">
    <location>
        <begin position="117"/>
        <end position="139"/>
    </location>
</feature>
<dbReference type="EMBL" id="CAJNOR010002031">
    <property type="protein sequence ID" value="CAF1237263.1"/>
    <property type="molecule type" value="Genomic_DNA"/>
</dbReference>
<dbReference type="OrthoDB" id="10018669at2759"/>
<sequence>MLSSVFTMGWGIQVQNSSKVLCKLLYYSAYVFSAFLPTILIFASIDRLFISSRSVDLRLYSSKRLAYFSVSVSALFWIVFYIHVLVKVTVREIYASVTICYYEITSLYYEFNFYSNLLINSIFSIGIIIVSIITFKNVQQIRDTPRQQRNRFRTMSKKDFQLLHCLYVYDLVYIILVAFPSIYGIYQAVSKNNIESPMDQAIERFITNSGTFIHHLPYCASFFIFVCVSKSFRLEMKRLVYKVFGQDLVLTRTHENGRMNIDKDMLQTSL</sequence>
<evidence type="ECO:0000313" key="8">
    <source>
        <dbReference type="EMBL" id="CAF1237263.1"/>
    </source>
</evidence>
<dbReference type="SUPFAM" id="SSF81321">
    <property type="entry name" value="Family A G protein-coupled receptor-like"/>
    <property type="match status" value="1"/>
</dbReference>
<evidence type="ECO:0000256" key="2">
    <source>
        <dbReference type="ARBA" id="ARBA00022692"/>
    </source>
</evidence>
<accession>A0A813NJD9</accession>
<dbReference type="InterPro" id="IPR017452">
    <property type="entry name" value="GPCR_Rhodpsn_7TM"/>
</dbReference>
<keyword evidence="4 5" id="KW-0472">Membrane</keyword>
<keyword evidence="9" id="KW-1185">Reference proteome</keyword>
<evidence type="ECO:0000313" key="9">
    <source>
        <dbReference type="Proteomes" id="UP000663828"/>
    </source>
</evidence>
<keyword evidence="3 5" id="KW-1133">Transmembrane helix</keyword>